<evidence type="ECO:0000256" key="3">
    <source>
        <dbReference type="ARBA" id="ARBA00022475"/>
    </source>
</evidence>
<evidence type="ECO:0000256" key="7">
    <source>
        <dbReference type="ARBA" id="ARBA00023010"/>
    </source>
</evidence>
<dbReference type="Pfam" id="PF02355">
    <property type="entry name" value="SecD_SecF_C"/>
    <property type="match status" value="1"/>
</dbReference>
<evidence type="ECO:0000313" key="11">
    <source>
        <dbReference type="EMBL" id="MDU0203465.1"/>
    </source>
</evidence>
<keyword evidence="6 9" id="KW-1133">Transmembrane helix</keyword>
<keyword evidence="8 9" id="KW-0472">Membrane</keyword>
<dbReference type="Gene3D" id="1.20.1640.10">
    <property type="entry name" value="Multidrug efflux transporter AcrB transmembrane domain"/>
    <property type="match status" value="1"/>
</dbReference>
<dbReference type="RefSeq" id="WP_127455337.1">
    <property type="nucleotide sequence ID" value="NZ_JAWCUD010000007.1"/>
</dbReference>
<dbReference type="SUPFAM" id="SSF82866">
    <property type="entry name" value="Multidrug efflux transporter AcrB transmembrane domain"/>
    <property type="match status" value="1"/>
</dbReference>
<dbReference type="InterPro" id="IPR048634">
    <property type="entry name" value="SecD_SecF_C"/>
</dbReference>
<dbReference type="NCBIfam" id="TIGR00916">
    <property type="entry name" value="2A0604s01"/>
    <property type="match status" value="1"/>
</dbReference>
<dbReference type="PANTHER" id="PTHR30081:SF8">
    <property type="entry name" value="PROTEIN TRANSLOCASE SUBUNIT SECF"/>
    <property type="match status" value="1"/>
</dbReference>
<evidence type="ECO:0000256" key="4">
    <source>
        <dbReference type="ARBA" id="ARBA00022692"/>
    </source>
</evidence>
<dbReference type="PANTHER" id="PTHR30081">
    <property type="entry name" value="PROTEIN-EXPORT MEMBRANE PROTEIN SEC"/>
    <property type="match status" value="1"/>
</dbReference>
<proteinExistence type="inferred from homology"/>
<comment type="subunit">
    <text evidence="9">Forms a complex with SecD. Part of the essential Sec protein translocation apparatus which comprises SecA, SecYEG and auxiliary proteins SecDF. Other proteins may also be involved.</text>
</comment>
<feature type="transmembrane region" description="Helical" evidence="9">
    <location>
        <begin position="162"/>
        <end position="183"/>
    </location>
</feature>
<reference evidence="11 12" key="1">
    <citation type="submission" date="2023-10" db="EMBL/GenBank/DDBJ databases">
        <title>Paenibacillus strain PFR10 Genome sequencing and assembly.</title>
        <authorList>
            <person name="Kim I."/>
        </authorList>
    </citation>
    <scope>NUCLEOTIDE SEQUENCE [LARGE SCALE GENOMIC DNA]</scope>
    <source>
        <strain evidence="11 12">PFR10</strain>
    </source>
</reference>
<dbReference type="Proteomes" id="UP001260980">
    <property type="component" value="Unassembled WGS sequence"/>
</dbReference>
<feature type="transmembrane region" description="Helical" evidence="9">
    <location>
        <begin position="273"/>
        <end position="294"/>
    </location>
</feature>
<evidence type="ECO:0000259" key="10">
    <source>
        <dbReference type="Pfam" id="PF02355"/>
    </source>
</evidence>
<comment type="subcellular location">
    <subcellularLocation>
        <location evidence="1 9">Cell membrane</location>
        <topology evidence="1 9">Multi-pass membrane protein</topology>
    </subcellularLocation>
</comment>
<evidence type="ECO:0000256" key="9">
    <source>
        <dbReference type="HAMAP-Rule" id="MF_01464"/>
    </source>
</evidence>
<evidence type="ECO:0000256" key="2">
    <source>
        <dbReference type="ARBA" id="ARBA00022448"/>
    </source>
</evidence>
<dbReference type="PRINTS" id="PR01755">
    <property type="entry name" value="SECFTRNLCASE"/>
</dbReference>
<name>A0ABU3RGU2_9BACL</name>
<evidence type="ECO:0000313" key="12">
    <source>
        <dbReference type="Proteomes" id="UP001260980"/>
    </source>
</evidence>
<dbReference type="HAMAP" id="MF_01464_B">
    <property type="entry name" value="SecF_B"/>
    <property type="match status" value="1"/>
</dbReference>
<dbReference type="EMBL" id="JAWCUD010000007">
    <property type="protein sequence ID" value="MDU0203465.1"/>
    <property type="molecule type" value="Genomic_DNA"/>
</dbReference>
<comment type="function">
    <text evidence="9">Part of the Sec protein translocase complex. Interacts with the SecYEG preprotein conducting channel. SecDF uses the proton motive force (PMF) to complete protein translocation after the ATP-dependent function of SecA.</text>
</comment>
<feature type="transmembrane region" description="Helical" evidence="9">
    <location>
        <begin position="134"/>
        <end position="155"/>
    </location>
</feature>
<keyword evidence="3 9" id="KW-1003">Cell membrane</keyword>
<dbReference type="InterPro" id="IPR055344">
    <property type="entry name" value="SecD_SecF_C_bact"/>
</dbReference>
<sequence length="308" mass="33823">MDSKNKFDFVRSRNKFFGISIVLLIIGLAVMLFSGMNFGVDFKAGTNIDLVVGKQLDKAKVDEILNGLSTSGDVKSHHADPTIGGNNSDRVSIRFDDVLNDDAVNKIQKAFATAYGVDVSKEINTVDPQLAKELLLKAVYAVAIASVLICVYVSIRFEWRFAIAAIIAILHDAFMVIAVFAIFRLEVNLPFLAAVLTTIGYSINDKIVIFDRIRENLRFAKLKTDEDLVALVNDSIWQTMARNINTVLVVLIAAGCLYIFGSESIKLFALAKLVGLTSGAYSSIVIACSLWYLLKRKSLRSSKKKAAA</sequence>
<protein>
    <recommendedName>
        <fullName evidence="9">Protein-export membrane protein SecF</fullName>
    </recommendedName>
</protein>
<keyword evidence="12" id="KW-1185">Reference proteome</keyword>
<feature type="transmembrane region" description="Helical" evidence="9">
    <location>
        <begin position="16"/>
        <end position="36"/>
    </location>
</feature>
<keyword evidence="2 9" id="KW-0813">Transport</keyword>
<dbReference type="Pfam" id="PF07549">
    <property type="entry name" value="Sec_GG"/>
    <property type="match status" value="1"/>
</dbReference>
<comment type="similarity">
    <text evidence="9">Belongs to the SecD/SecF family. SecF subfamily.</text>
</comment>
<organism evidence="11 12">
    <name type="scientific">Paenibacillus violae</name>
    <dbReference type="NCBI Taxonomy" id="3077234"/>
    <lineage>
        <taxon>Bacteria</taxon>
        <taxon>Bacillati</taxon>
        <taxon>Bacillota</taxon>
        <taxon>Bacilli</taxon>
        <taxon>Bacillales</taxon>
        <taxon>Paenibacillaceae</taxon>
        <taxon>Paenibacillus</taxon>
    </lineage>
</organism>
<feature type="domain" description="Protein export membrane protein SecD/SecF C-terminal" evidence="10">
    <location>
        <begin position="119"/>
        <end position="296"/>
    </location>
</feature>
<dbReference type="NCBIfam" id="TIGR00966">
    <property type="entry name" value="transloc_SecF"/>
    <property type="match status" value="1"/>
</dbReference>
<dbReference type="InterPro" id="IPR022645">
    <property type="entry name" value="SecD/SecF_bac"/>
</dbReference>
<keyword evidence="5 9" id="KW-0653">Protein transport</keyword>
<keyword evidence="7 9" id="KW-0811">Translocation</keyword>
<accession>A0ABU3RGU2</accession>
<dbReference type="InterPro" id="IPR022813">
    <property type="entry name" value="SecD/SecF_arch_bac"/>
</dbReference>
<keyword evidence="4 9" id="KW-0812">Transmembrane</keyword>
<evidence type="ECO:0000256" key="8">
    <source>
        <dbReference type="ARBA" id="ARBA00023136"/>
    </source>
</evidence>
<dbReference type="InterPro" id="IPR005665">
    <property type="entry name" value="SecF_bac"/>
</dbReference>
<evidence type="ECO:0000256" key="1">
    <source>
        <dbReference type="ARBA" id="ARBA00004651"/>
    </source>
</evidence>
<feature type="transmembrane region" description="Helical" evidence="9">
    <location>
        <begin position="244"/>
        <end position="261"/>
    </location>
</feature>
<evidence type="ECO:0000256" key="5">
    <source>
        <dbReference type="ARBA" id="ARBA00022927"/>
    </source>
</evidence>
<feature type="transmembrane region" description="Helical" evidence="9">
    <location>
        <begin position="189"/>
        <end position="209"/>
    </location>
</feature>
<dbReference type="InterPro" id="IPR022646">
    <property type="entry name" value="SecD/SecF_CS"/>
</dbReference>
<gene>
    <name evidence="9 11" type="primary">secF</name>
    <name evidence="11" type="ORF">RQP52_20485</name>
</gene>
<comment type="caution">
    <text evidence="11">The sequence shown here is derived from an EMBL/GenBank/DDBJ whole genome shotgun (WGS) entry which is preliminary data.</text>
</comment>
<evidence type="ECO:0000256" key="6">
    <source>
        <dbReference type="ARBA" id="ARBA00022989"/>
    </source>
</evidence>